<sequence>MRARCISMTSPRRRVSGQTPLFKLEHATLDQQQRAKIASDELEELKEKRDALWGDPYAKNQELRSKFWEDKKKRQVLAKEVTEIQDRVGTTIPILPEAPEDAAEARLILTDATRDRVAAKVEQRKAQSSTKSTSSSGSSKSSAPLRFQGLAQEVKRAQGK</sequence>
<dbReference type="VEuPathDB" id="FungiDB:AMAG_09860"/>
<dbReference type="InterPro" id="IPR007590">
    <property type="entry name" value="Saf4/Yju2"/>
</dbReference>
<dbReference type="AlphaFoldDB" id="A0A0L0STS9"/>
<feature type="compositionally biased region" description="Low complexity" evidence="1">
    <location>
        <begin position="128"/>
        <end position="142"/>
    </location>
</feature>
<accession>A0A0L0STS9</accession>
<dbReference type="Proteomes" id="UP000054350">
    <property type="component" value="Unassembled WGS sequence"/>
</dbReference>
<dbReference type="Pfam" id="PF04502">
    <property type="entry name" value="Saf4_Yju2"/>
    <property type="match status" value="1"/>
</dbReference>
<name>A0A0L0STS9_ALLM3</name>
<evidence type="ECO:0000313" key="2">
    <source>
        <dbReference type="EMBL" id="KNE65896.1"/>
    </source>
</evidence>
<evidence type="ECO:0000313" key="3">
    <source>
        <dbReference type="Proteomes" id="UP000054350"/>
    </source>
</evidence>
<dbReference type="GO" id="GO:0000398">
    <property type="term" value="P:mRNA splicing, via spliceosome"/>
    <property type="evidence" value="ECO:0007669"/>
    <property type="project" value="InterPro"/>
</dbReference>
<dbReference type="EMBL" id="GG745348">
    <property type="protein sequence ID" value="KNE65896.1"/>
    <property type="molecule type" value="Genomic_DNA"/>
</dbReference>
<feature type="region of interest" description="Disordered" evidence="1">
    <location>
        <begin position="118"/>
        <end position="160"/>
    </location>
</feature>
<keyword evidence="3" id="KW-1185">Reference proteome</keyword>
<reference evidence="2 3" key="1">
    <citation type="submission" date="2009-11" db="EMBL/GenBank/DDBJ databases">
        <title>Annotation of Allomyces macrogynus ATCC 38327.</title>
        <authorList>
            <consortium name="The Broad Institute Genome Sequencing Platform"/>
            <person name="Russ C."/>
            <person name="Cuomo C."/>
            <person name="Burger G."/>
            <person name="Gray M.W."/>
            <person name="Holland P.W.H."/>
            <person name="King N."/>
            <person name="Lang F.B.F."/>
            <person name="Roger A.J."/>
            <person name="Ruiz-Trillo I."/>
            <person name="Young S.K."/>
            <person name="Zeng Q."/>
            <person name="Gargeya S."/>
            <person name="Fitzgerald M."/>
            <person name="Haas B."/>
            <person name="Abouelleil A."/>
            <person name="Alvarado L."/>
            <person name="Arachchi H.M."/>
            <person name="Berlin A."/>
            <person name="Chapman S.B."/>
            <person name="Gearin G."/>
            <person name="Goldberg J."/>
            <person name="Griggs A."/>
            <person name="Gujja S."/>
            <person name="Hansen M."/>
            <person name="Heiman D."/>
            <person name="Howarth C."/>
            <person name="Larimer J."/>
            <person name="Lui A."/>
            <person name="MacDonald P.J.P."/>
            <person name="McCowen C."/>
            <person name="Montmayeur A."/>
            <person name="Murphy C."/>
            <person name="Neiman D."/>
            <person name="Pearson M."/>
            <person name="Priest M."/>
            <person name="Roberts A."/>
            <person name="Saif S."/>
            <person name="Shea T."/>
            <person name="Sisk P."/>
            <person name="Stolte C."/>
            <person name="Sykes S."/>
            <person name="Wortman J."/>
            <person name="Nusbaum C."/>
            <person name="Birren B."/>
        </authorList>
    </citation>
    <scope>NUCLEOTIDE SEQUENCE [LARGE SCALE GENOMIC DNA]</scope>
    <source>
        <strain evidence="2 3">ATCC 38327</strain>
    </source>
</reference>
<evidence type="ECO:0000256" key="1">
    <source>
        <dbReference type="SAM" id="MobiDB-lite"/>
    </source>
</evidence>
<organism evidence="2 3">
    <name type="scientific">Allomyces macrogynus (strain ATCC 38327)</name>
    <name type="common">Allomyces javanicus var. macrogynus</name>
    <dbReference type="NCBI Taxonomy" id="578462"/>
    <lineage>
        <taxon>Eukaryota</taxon>
        <taxon>Fungi</taxon>
        <taxon>Fungi incertae sedis</taxon>
        <taxon>Blastocladiomycota</taxon>
        <taxon>Blastocladiomycetes</taxon>
        <taxon>Blastocladiales</taxon>
        <taxon>Blastocladiaceae</taxon>
        <taxon>Allomyces</taxon>
    </lineage>
</organism>
<gene>
    <name evidence="2" type="ORF">AMAG_09860</name>
</gene>
<protein>
    <submittedName>
        <fullName evidence="2">Ccdc130 protein</fullName>
    </submittedName>
</protein>
<dbReference type="STRING" id="578462.A0A0L0STS9"/>
<dbReference type="OrthoDB" id="360327at2759"/>
<reference evidence="3" key="2">
    <citation type="submission" date="2009-11" db="EMBL/GenBank/DDBJ databases">
        <title>The Genome Sequence of Allomyces macrogynus strain ATCC 38327.</title>
        <authorList>
            <consortium name="The Broad Institute Genome Sequencing Platform"/>
            <person name="Russ C."/>
            <person name="Cuomo C."/>
            <person name="Shea T."/>
            <person name="Young S.K."/>
            <person name="Zeng Q."/>
            <person name="Koehrsen M."/>
            <person name="Haas B."/>
            <person name="Borodovsky M."/>
            <person name="Guigo R."/>
            <person name="Alvarado L."/>
            <person name="Berlin A."/>
            <person name="Borenstein D."/>
            <person name="Chen Z."/>
            <person name="Engels R."/>
            <person name="Freedman E."/>
            <person name="Gellesch M."/>
            <person name="Goldberg J."/>
            <person name="Griggs A."/>
            <person name="Gujja S."/>
            <person name="Heiman D."/>
            <person name="Hepburn T."/>
            <person name="Howarth C."/>
            <person name="Jen D."/>
            <person name="Larson L."/>
            <person name="Lewis B."/>
            <person name="Mehta T."/>
            <person name="Park D."/>
            <person name="Pearson M."/>
            <person name="Roberts A."/>
            <person name="Saif S."/>
            <person name="Shenoy N."/>
            <person name="Sisk P."/>
            <person name="Stolte C."/>
            <person name="Sykes S."/>
            <person name="Walk T."/>
            <person name="White J."/>
            <person name="Yandava C."/>
            <person name="Burger G."/>
            <person name="Gray M.W."/>
            <person name="Holland P.W.H."/>
            <person name="King N."/>
            <person name="Lang F.B.F."/>
            <person name="Roger A.J."/>
            <person name="Ruiz-Trillo I."/>
            <person name="Lander E."/>
            <person name="Nusbaum C."/>
        </authorList>
    </citation>
    <scope>NUCLEOTIDE SEQUENCE [LARGE SCALE GENOMIC DNA]</scope>
    <source>
        <strain evidence="3">ATCC 38327</strain>
    </source>
</reference>
<proteinExistence type="predicted"/>